<dbReference type="AlphaFoldDB" id="A0A821UKS6"/>
<name>A0A821UKS6_9NEOP</name>
<dbReference type="PANTHER" id="PTHR33939">
    <property type="entry name" value="PROTEIN CBG22215"/>
    <property type="match status" value="1"/>
</dbReference>
<sequence length="252" mass="28608">MEPGPSTSKPFKDFTSPRKKRKVSHISENEKNMIVNVFKYVQETWPVDKYKSKIDMKKKTADILGIGKTTVYPVLNQYKECGTVKAPAPLIKRPNLIETIDDFDKSCIRKKVHEIFLKGEMPTINKILQAVNEDDMLPNFSRTSMLRMLKHKKFKEEGRPIYYLDETWVNAGHTVSKAWEDTTVKTAKQAFLEGVSTGAKNPTSKGNRLIVVHIGNEKGVLPGCQWVFENKATGDYHETMNADGFENSPAIL</sequence>
<protein>
    <submittedName>
        <fullName evidence="2">Uncharacterized protein</fullName>
    </submittedName>
</protein>
<feature type="region of interest" description="Disordered" evidence="1">
    <location>
        <begin position="1"/>
        <end position="23"/>
    </location>
</feature>
<dbReference type="OrthoDB" id="10039611at2759"/>
<dbReference type="EMBL" id="CAJOBZ010000031">
    <property type="protein sequence ID" value="CAF4891119.1"/>
    <property type="molecule type" value="Genomic_DNA"/>
</dbReference>
<dbReference type="Proteomes" id="UP000663880">
    <property type="component" value="Unassembled WGS sequence"/>
</dbReference>
<dbReference type="PANTHER" id="PTHR33939:SF1">
    <property type="entry name" value="DUF4371 DOMAIN-CONTAINING PROTEIN"/>
    <property type="match status" value="1"/>
</dbReference>
<evidence type="ECO:0000313" key="2">
    <source>
        <dbReference type="EMBL" id="CAF4891119.1"/>
    </source>
</evidence>
<comment type="caution">
    <text evidence="2">The sequence shown here is derived from an EMBL/GenBank/DDBJ whole genome shotgun (WGS) entry which is preliminary data.</text>
</comment>
<reference evidence="2" key="1">
    <citation type="submission" date="2021-02" db="EMBL/GenBank/DDBJ databases">
        <authorList>
            <person name="Steward A R."/>
        </authorList>
    </citation>
    <scope>NUCLEOTIDE SEQUENCE</scope>
</reference>
<accession>A0A821UKS6</accession>
<organism evidence="2 3">
    <name type="scientific">Pieris macdunnoughi</name>
    <dbReference type="NCBI Taxonomy" id="345717"/>
    <lineage>
        <taxon>Eukaryota</taxon>
        <taxon>Metazoa</taxon>
        <taxon>Ecdysozoa</taxon>
        <taxon>Arthropoda</taxon>
        <taxon>Hexapoda</taxon>
        <taxon>Insecta</taxon>
        <taxon>Pterygota</taxon>
        <taxon>Neoptera</taxon>
        <taxon>Endopterygota</taxon>
        <taxon>Lepidoptera</taxon>
        <taxon>Glossata</taxon>
        <taxon>Ditrysia</taxon>
        <taxon>Papilionoidea</taxon>
        <taxon>Pieridae</taxon>
        <taxon>Pierinae</taxon>
        <taxon>Pieris</taxon>
    </lineage>
</organism>
<evidence type="ECO:0000313" key="3">
    <source>
        <dbReference type="Proteomes" id="UP000663880"/>
    </source>
</evidence>
<gene>
    <name evidence="2" type="ORF">PMACD_LOCUS10470</name>
</gene>
<proteinExistence type="predicted"/>
<evidence type="ECO:0000256" key="1">
    <source>
        <dbReference type="SAM" id="MobiDB-lite"/>
    </source>
</evidence>
<keyword evidence="3" id="KW-1185">Reference proteome</keyword>